<dbReference type="RefSeq" id="XP_060321747.1">
    <property type="nucleotide sequence ID" value="XM_060478777.1"/>
</dbReference>
<accession>A0AA39MHZ1</accession>
<gene>
    <name evidence="1" type="ORF">EV420DRAFT_1653935</name>
</gene>
<evidence type="ECO:0000313" key="1">
    <source>
        <dbReference type="EMBL" id="KAK0434523.1"/>
    </source>
</evidence>
<name>A0AA39MHZ1_ARMTA</name>
<dbReference type="EMBL" id="JAUEPS010000184">
    <property type="protein sequence ID" value="KAK0434523.1"/>
    <property type="molecule type" value="Genomic_DNA"/>
</dbReference>
<protein>
    <submittedName>
        <fullName evidence="1">Uncharacterized protein</fullName>
    </submittedName>
</protein>
<dbReference type="Proteomes" id="UP001175211">
    <property type="component" value="Unassembled WGS sequence"/>
</dbReference>
<sequence length="228" mass="26306">MLDFLLTSVFACTTFTKDVVYKLDEKMYRDLHTLLTTRYALASSSLNSFGYSDLRPPAWAIDTAKGLTANDFELYAFQYCIRVKHFLHMLDYVHDWNKLQTHIYVDEKLLAAQRNADRARLEKREYYLPAVPPITHSNPFKSKTSFQALASDLSWGGVHYDASRDEEQHPSNLQVTKIHGQSCLCANSKVSELHNFGPYRHESLPMASHQAQIPKYLDRRNPSHTSIY</sequence>
<keyword evidence="2" id="KW-1185">Reference proteome</keyword>
<dbReference type="AlphaFoldDB" id="A0AA39MHZ1"/>
<comment type="caution">
    <text evidence="1">The sequence shown here is derived from an EMBL/GenBank/DDBJ whole genome shotgun (WGS) entry which is preliminary data.</text>
</comment>
<evidence type="ECO:0000313" key="2">
    <source>
        <dbReference type="Proteomes" id="UP001175211"/>
    </source>
</evidence>
<organism evidence="1 2">
    <name type="scientific">Armillaria tabescens</name>
    <name type="common">Ringless honey mushroom</name>
    <name type="synonym">Agaricus tabescens</name>
    <dbReference type="NCBI Taxonomy" id="1929756"/>
    <lineage>
        <taxon>Eukaryota</taxon>
        <taxon>Fungi</taxon>
        <taxon>Dikarya</taxon>
        <taxon>Basidiomycota</taxon>
        <taxon>Agaricomycotina</taxon>
        <taxon>Agaricomycetes</taxon>
        <taxon>Agaricomycetidae</taxon>
        <taxon>Agaricales</taxon>
        <taxon>Marasmiineae</taxon>
        <taxon>Physalacriaceae</taxon>
        <taxon>Desarmillaria</taxon>
    </lineage>
</organism>
<proteinExistence type="predicted"/>
<reference evidence="1" key="1">
    <citation type="submission" date="2023-06" db="EMBL/GenBank/DDBJ databases">
        <authorList>
            <consortium name="Lawrence Berkeley National Laboratory"/>
            <person name="Ahrendt S."/>
            <person name="Sahu N."/>
            <person name="Indic B."/>
            <person name="Wong-Bajracharya J."/>
            <person name="Merenyi Z."/>
            <person name="Ke H.-M."/>
            <person name="Monk M."/>
            <person name="Kocsube S."/>
            <person name="Drula E."/>
            <person name="Lipzen A."/>
            <person name="Balint B."/>
            <person name="Henrissat B."/>
            <person name="Andreopoulos B."/>
            <person name="Martin F.M."/>
            <person name="Harder C.B."/>
            <person name="Rigling D."/>
            <person name="Ford K.L."/>
            <person name="Foster G.D."/>
            <person name="Pangilinan J."/>
            <person name="Papanicolaou A."/>
            <person name="Barry K."/>
            <person name="LaButti K."/>
            <person name="Viragh M."/>
            <person name="Koriabine M."/>
            <person name="Yan M."/>
            <person name="Riley R."/>
            <person name="Champramary S."/>
            <person name="Plett K.L."/>
            <person name="Tsai I.J."/>
            <person name="Slot J."/>
            <person name="Sipos G."/>
            <person name="Plett J."/>
            <person name="Nagy L.G."/>
            <person name="Grigoriev I.V."/>
        </authorList>
    </citation>
    <scope>NUCLEOTIDE SEQUENCE</scope>
    <source>
        <strain evidence="1">CCBAS 213</strain>
    </source>
</reference>
<dbReference type="GeneID" id="85362325"/>